<gene>
    <name evidence="7 10" type="primary">ksgA</name>
    <name evidence="7" type="synonym">rsmA</name>
    <name evidence="10" type="ORF">SALLE_v1c11260</name>
</gene>
<evidence type="ECO:0000313" key="11">
    <source>
        <dbReference type="Proteomes" id="UP000254792"/>
    </source>
</evidence>
<dbReference type="PROSITE" id="PS51689">
    <property type="entry name" value="SAM_RNA_A_N6_MT"/>
    <property type="match status" value="1"/>
</dbReference>
<feature type="binding site" evidence="7 8">
    <location>
        <position position="37"/>
    </location>
    <ligand>
        <name>S-adenosyl-L-methionine</name>
        <dbReference type="ChEBI" id="CHEBI:59789"/>
    </ligand>
</feature>
<sequence>MLPKKQFGQNFITDKNLIIKIVNLLDPEPNHLVIEIGPGQGALTQFLIERYEKVVAIEIDRDLEDILRNKFTTSNFELIMADILEFDLNKFLINIKNKYNKVSIISNLPYYITSEIIFKTFKNCEHLSKAIFMTQKEVAQRITAHVGENNYNNLSVAAELFSSKKYEFTVRKQMFNPIPKVDSAIISLDFENLLFKMPIDEKLKINEMVRQLFNNRRKTIYNNLGTYLGDKSKAAKILESLKIDLQFRPEVISTEQFVEIFKSLRR</sequence>
<name>A0A345Z5B7_9MOLU</name>
<dbReference type="PANTHER" id="PTHR11727">
    <property type="entry name" value="DIMETHYLADENOSINE TRANSFERASE"/>
    <property type="match status" value="1"/>
</dbReference>
<keyword evidence="1 7" id="KW-0963">Cytoplasm</keyword>
<comment type="similarity">
    <text evidence="7">Belongs to the class I-like SAM-binding methyltransferase superfamily. rRNA adenine N(6)-methyltransferase family. RsmA subfamily.</text>
</comment>
<evidence type="ECO:0000256" key="7">
    <source>
        <dbReference type="HAMAP-Rule" id="MF_00607"/>
    </source>
</evidence>
<dbReference type="GO" id="GO:0003723">
    <property type="term" value="F:RNA binding"/>
    <property type="evidence" value="ECO:0007669"/>
    <property type="project" value="UniProtKB-UniRule"/>
</dbReference>
<keyword evidence="5 7" id="KW-0949">S-adenosyl-L-methionine</keyword>
<dbReference type="KEGG" id="salx:SALLE_v1c11260"/>
<feature type="binding site" evidence="7 8">
    <location>
        <position position="58"/>
    </location>
    <ligand>
        <name>S-adenosyl-L-methionine</name>
        <dbReference type="ChEBI" id="CHEBI:59789"/>
    </ligand>
</feature>
<dbReference type="InterPro" id="IPR011530">
    <property type="entry name" value="rRNA_adenine_dimethylase"/>
</dbReference>
<dbReference type="OrthoDB" id="9814755at2"/>
<keyword evidence="2 7" id="KW-0698">rRNA processing</keyword>
<evidence type="ECO:0000313" key="10">
    <source>
        <dbReference type="EMBL" id="AXK51796.1"/>
    </source>
</evidence>
<dbReference type="GO" id="GO:0005829">
    <property type="term" value="C:cytosol"/>
    <property type="evidence" value="ECO:0007669"/>
    <property type="project" value="TreeGrafter"/>
</dbReference>
<keyword evidence="6 7" id="KW-0694">RNA-binding</keyword>
<dbReference type="PANTHER" id="PTHR11727:SF7">
    <property type="entry name" value="DIMETHYLADENOSINE TRANSFERASE-RELATED"/>
    <property type="match status" value="1"/>
</dbReference>
<dbReference type="Gene3D" id="1.10.8.100">
    <property type="entry name" value="Ribosomal RNA adenine dimethylase-like, domain 2"/>
    <property type="match status" value="1"/>
</dbReference>
<dbReference type="HAMAP" id="MF_00607">
    <property type="entry name" value="16SrRNA_methyltr_A"/>
    <property type="match status" value="1"/>
</dbReference>
<dbReference type="Gene3D" id="3.40.50.150">
    <property type="entry name" value="Vaccinia Virus protein VP39"/>
    <property type="match status" value="1"/>
</dbReference>
<evidence type="ECO:0000256" key="8">
    <source>
        <dbReference type="PROSITE-ProRule" id="PRU01026"/>
    </source>
</evidence>
<dbReference type="InterPro" id="IPR029063">
    <property type="entry name" value="SAM-dependent_MTases_sf"/>
</dbReference>
<keyword evidence="4 7" id="KW-0808">Transferase</keyword>
<dbReference type="NCBIfam" id="TIGR00755">
    <property type="entry name" value="ksgA"/>
    <property type="match status" value="1"/>
</dbReference>
<dbReference type="SMART" id="SM00650">
    <property type="entry name" value="rADc"/>
    <property type="match status" value="1"/>
</dbReference>
<dbReference type="InterPro" id="IPR001737">
    <property type="entry name" value="KsgA/Erm"/>
</dbReference>
<evidence type="ECO:0000259" key="9">
    <source>
        <dbReference type="SMART" id="SM00650"/>
    </source>
</evidence>
<protein>
    <recommendedName>
        <fullName evidence="7">Ribosomal RNA small subunit methyltransferase A</fullName>
        <ecNumber evidence="7">2.1.1.182</ecNumber>
    </recommendedName>
    <alternativeName>
        <fullName evidence="7">16S rRNA (adenine(1518)-N(6)/adenine(1519)-N(6))-dimethyltransferase</fullName>
    </alternativeName>
    <alternativeName>
        <fullName evidence="7">16S rRNA dimethyladenosine transferase</fullName>
    </alternativeName>
    <alternativeName>
        <fullName evidence="7">16S rRNA dimethylase</fullName>
    </alternativeName>
    <alternativeName>
        <fullName evidence="7">S-adenosylmethionine-6-N', N'-adenosyl(rRNA) dimethyltransferase</fullName>
    </alternativeName>
</protein>
<comment type="function">
    <text evidence="7">Specifically dimethylates two adjacent adenosines (A1518 and A1519) in the loop of a conserved hairpin near the 3'-end of 16S rRNA in the 30S particle. May play a critical role in biogenesis of 30S subunits.</text>
</comment>
<dbReference type="InterPro" id="IPR020596">
    <property type="entry name" value="rRNA_Ade_Mease_Trfase_CS"/>
</dbReference>
<evidence type="ECO:0000256" key="5">
    <source>
        <dbReference type="ARBA" id="ARBA00022691"/>
    </source>
</evidence>
<dbReference type="EMBL" id="CP031376">
    <property type="protein sequence ID" value="AXK51796.1"/>
    <property type="molecule type" value="Genomic_DNA"/>
</dbReference>
<evidence type="ECO:0000256" key="3">
    <source>
        <dbReference type="ARBA" id="ARBA00022603"/>
    </source>
</evidence>
<feature type="binding site" evidence="7 8">
    <location>
        <position position="107"/>
    </location>
    <ligand>
        <name>S-adenosyl-L-methionine</name>
        <dbReference type="ChEBI" id="CHEBI:59789"/>
    </ligand>
</feature>
<reference evidence="10 11" key="1">
    <citation type="submission" date="2018-07" db="EMBL/GenBank/DDBJ databases">
        <title>Complete genome sequence of Spiroplasma alleghenense PLHS-1 (ATCC 51752).</title>
        <authorList>
            <person name="Chou L."/>
            <person name="Lee T.-Y."/>
            <person name="Tsai Y.-M."/>
            <person name="Kuo C.-H."/>
        </authorList>
    </citation>
    <scope>NUCLEOTIDE SEQUENCE [LARGE SCALE GENOMIC DNA]</scope>
    <source>
        <strain evidence="10 11">PLHS-1</strain>
    </source>
</reference>
<proteinExistence type="inferred from homology"/>
<evidence type="ECO:0000256" key="1">
    <source>
        <dbReference type="ARBA" id="ARBA00022490"/>
    </source>
</evidence>
<dbReference type="Pfam" id="PF00398">
    <property type="entry name" value="RrnaAD"/>
    <property type="match status" value="1"/>
</dbReference>
<feature type="binding site" evidence="7 8">
    <location>
        <position position="12"/>
    </location>
    <ligand>
        <name>S-adenosyl-L-methionine</name>
        <dbReference type="ChEBI" id="CHEBI:59789"/>
    </ligand>
</feature>
<dbReference type="InterPro" id="IPR020598">
    <property type="entry name" value="rRNA_Ade_methylase_Trfase_N"/>
</dbReference>
<comment type="subcellular location">
    <subcellularLocation>
        <location evidence="7">Cytoplasm</location>
    </subcellularLocation>
</comment>
<comment type="catalytic activity">
    <reaction evidence="7">
        <text>adenosine(1518)/adenosine(1519) in 16S rRNA + 4 S-adenosyl-L-methionine = N(6)-dimethyladenosine(1518)/N(6)-dimethyladenosine(1519) in 16S rRNA + 4 S-adenosyl-L-homocysteine + 4 H(+)</text>
        <dbReference type="Rhea" id="RHEA:19609"/>
        <dbReference type="Rhea" id="RHEA-COMP:10232"/>
        <dbReference type="Rhea" id="RHEA-COMP:10233"/>
        <dbReference type="ChEBI" id="CHEBI:15378"/>
        <dbReference type="ChEBI" id="CHEBI:57856"/>
        <dbReference type="ChEBI" id="CHEBI:59789"/>
        <dbReference type="ChEBI" id="CHEBI:74411"/>
        <dbReference type="ChEBI" id="CHEBI:74493"/>
        <dbReference type="EC" id="2.1.1.182"/>
    </reaction>
</comment>
<evidence type="ECO:0000256" key="4">
    <source>
        <dbReference type="ARBA" id="ARBA00022679"/>
    </source>
</evidence>
<keyword evidence="11" id="KW-1185">Reference proteome</keyword>
<dbReference type="PROSITE" id="PS01131">
    <property type="entry name" value="RRNA_A_DIMETH"/>
    <property type="match status" value="1"/>
</dbReference>
<accession>A0A345Z5B7</accession>
<dbReference type="AlphaFoldDB" id="A0A345Z5B7"/>
<dbReference type="EC" id="2.1.1.182" evidence="7"/>
<dbReference type="GO" id="GO:0052908">
    <property type="term" value="F:16S rRNA (adenine(1518)-N(6)/adenine(1519)-N(6))-dimethyltransferase activity"/>
    <property type="evidence" value="ECO:0007669"/>
    <property type="project" value="UniProtKB-EC"/>
</dbReference>
<dbReference type="Proteomes" id="UP000254792">
    <property type="component" value="Chromosome"/>
</dbReference>
<dbReference type="InterPro" id="IPR023165">
    <property type="entry name" value="rRNA_Ade_diMease-like_C"/>
</dbReference>
<feature type="binding site" evidence="7 8">
    <location>
        <position position="82"/>
    </location>
    <ligand>
        <name>S-adenosyl-L-methionine</name>
        <dbReference type="ChEBI" id="CHEBI:59789"/>
    </ligand>
</feature>
<dbReference type="RefSeq" id="WP_115558680.1">
    <property type="nucleotide sequence ID" value="NZ_CP031376.1"/>
</dbReference>
<dbReference type="SUPFAM" id="SSF53335">
    <property type="entry name" value="S-adenosyl-L-methionine-dependent methyltransferases"/>
    <property type="match status" value="1"/>
</dbReference>
<evidence type="ECO:0000256" key="6">
    <source>
        <dbReference type="ARBA" id="ARBA00022884"/>
    </source>
</evidence>
<organism evidence="10 11">
    <name type="scientific">Spiroplasma alleghenense</name>
    <dbReference type="NCBI Taxonomy" id="216931"/>
    <lineage>
        <taxon>Bacteria</taxon>
        <taxon>Bacillati</taxon>
        <taxon>Mycoplasmatota</taxon>
        <taxon>Mollicutes</taxon>
        <taxon>Entomoplasmatales</taxon>
        <taxon>Spiroplasmataceae</taxon>
        <taxon>Spiroplasma</taxon>
    </lineage>
</organism>
<feature type="binding site" evidence="7 8">
    <location>
        <position position="10"/>
    </location>
    <ligand>
        <name>S-adenosyl-L-methionine</name>
        <dbReference type="ChEBI" id="CHEBI:59789"/>
    </ligand>
</feature>
<dbReference type="CDD" id="cd02440">
    <property type="entry name" value="AdoMet_MTases"/>
    <property type="match status" value="1"/>
</dbReference>
<feature type="domain" description="Ribosomal RNA adenine methylase transferase N-terminal" evidence="9">
    <location>
        <begin position="17"/>
        <end position="192"/>
    </location>
</feature>
<evidence type="ECO:0000256" key="2">
    <source>
        <dbReference type="ARBA" id="ARBA00022552"/>
    </source>
</evidence>
<keyword evidence="3 7" id="KW-0489">Methyltransferase</keyword>